<dbReference type="Proteomes" id="UP000273158">
    <property type="component" value="Unassembled WGS sequence"/>
</dbReference>
<organism evidence="1 2">
    <name type="scientific">Microbacterium telephonicum</name>
    <dbReference type="NCBI Taxonomy" id="1714841"/>
    <lineage>
        <taxon>Bacteria</taxon>
        <taxon>Bacillati</taxon>
        <taxon>Actinomycetota</taxon>
        <taxon>Actinomycetes</taxon>
        <taxon>Micrococcales</taxon>
        <taxon>Microbacteriaceae</taxon>
        <taxon>Microbacterium</taxon>
    </lineage>
</organism>
<reference evidence="1 2" key="1">
    <citation type="journal article" date="2015" name="Stand. Genomic Sci.">
        <title>Genomic Encyclopedia of Bacterial and Archaeal Type Strains, Phase III: the genomes of soil and plant-associated and newly described type strains.</title>
        <authorList>
            <person name="Whitman W.B."/>
            <person name="Woyke T."/>
            <person name="Klenk H.P."/>
            <person name="Zhou Y."/>
            <person name="Lilburn T.G."/>
            <person name="Beck B.J."/>
            <person name="De Vos P."/>
            <person name="Vandamme P."/>
            <person name="Eisen J.A."/>
            <person name="Garrity G."/>
            <person name="Hugenholtz P."/>
            <person name="Kyrpides N.C."/>
        </authorList>
    </citation>
    <scope>NUCLEOTIDE SEQUENCE [LARGE SCALE GENOMIC DNA]</scope>
    <source>
        <strain evidence="1 2">S2T63</strain>
    </source>
</reference>
<comment type="caution">
    <text evidence="1">The sequence shown here is derived from an EMBL/GenBank/DDBJ whole genome shotgun (WGS) entry which is preliminary data.</text>
</comment>
<proteinExistence type="predicted"/>
<gene>
    <name evidence="1" type="ORF">C7474_1472</name>
</gene>
<dbReference type="EMBL" id="RCDB01000002">
    <property type="protein sequence ID" value="RLK49329.1"/>
    <property type="molecule type" value="Genomic_DNA"/>
</dbReference>
<keyword evidence="2" id="KW-1185">Reference proteome</keyword>
<evidence type="ECO:0000313" key="2">
    <source>
        <dbReference type="Proteomes" id="UP000273158"/>
    </source>
</evidence>
<name>A0A498C2Q9_9MICO</name>
<evidence type="ECO:0000313" key="1">
    <source>
        <dbReference type="EMBL" id="RLK49329.1"/>
    </source>
</evidence>
<protein>
    <submittedName>
        <fullName evidence="1">Uncharacterized protein</fullName>
    </submittedName>
</protein>
<dbReference type="OrthoDB" id="5068694at2"/>
<dbReference type="AlphaFoldDB" id="A0A498C2Q9"/>
<sequence>MTDDPGTGDVWAVDSLTQRSEPGMYVVITESRTVYVVDLDPDRPPTITRYPVVSLLLHDTEPMYVVSCTFDVNTGHGMIVWWKNDAERPARPGYIGTWRHTTPVVAIARIPAGSPLHDPEDRGPLLRTLMNALRTLPPHLPPADLMAIIKVLASPVPEPDINPSHDDFADRGWASAVGPLFSGPRFSEIVQLTPAELDEAAHGLRVLRLPMSSGSPVYPELQLVGRLIVPGLREVLQALAIRSDDPWAWTRWLHAAGAPDSPITTLRGGRIGGVVWLAKNAHG</sequence>
<accession>A0A498C2Q9</accession>
<dbReference type="RefSeq" id="WP_147436686.1">
    <property type="nucleotide sequence ID" value="NZ_RCDB01000002.1"/>
</dbReference>